<name>A0A0M8ZX11_9HYME</name>
<feature type="repeat" description="TPR" evidence="6">
    <location>
        <begin position="375"/>
        <end position="408"/>
    </location>
</feature>
<evidence type="ECO:0000256" key="5">
    <source>
        <dbReference type="ARBA" id="ARBA00022824"/>
    </source>
</evidence>
<dbReference type="AlphaFoldDB" id="A0A0M8ZX11"/>
<dbReference type="PRINTS" id="PR00625">
    <property type="entry name" value="JDOMAIN"/>
</dbReference>
<feature type="region of interest" description="Disordered" evidence="7">
    <location>
        <begin position="488"/>
        <end position="509"/>
    </location>
</feature>
<dbReference type="InterPro" id="IPR019734">
    <property type="entry name" value="TPR_rpt"/>
</dbReference>
<keyword evidence="8" id="KW-1133">Transmembrane helix</keyword>
<sequence>MAAWLNSFVLLGGLFSYVLKYSYCRGPIFYSIMYHSGLLLVLLGLFLDAIGSVSQLEIDRHLELGREFLAKGQLQDALSHYHAAVVYKEAVIDIRILMRVILIEGDPNNYLTYYKRGTVYLALGKAKFALFDLDRVLELKPDFTSARLQRGNVLLKQAQFEKAEADFRHVLAVEPQNSDAYNALYKISPAQDDLLVADRLVRNGDYAAAAQQLSRVIEVCPWSAELRELRAECYEALEDYISAISDVRSTTKLQSDNTQGFLKLATLHYRLGQVEESLKEIRECLKLDPDHSKCFSFYKKIKKVAKLLTDANEYENERDYTNCIDSALPILKLEPQVAKVRFIAHQHLCKCYTGISEPSQAIKNCHEALNIRKEASVYCDRAEAYLAAEMFDDAIRDFKEALEIDMSLQRAKQGLHKAQQRQKLSESRDYYKILGVPRTASKRDIIKAYRKAAQKWHPDNFQEGEEKKRAEKKFIDIAAAKEVLTDDEKRAKFDQGEDPLDPESGKHQQDEVNTIKAIFGNITIAYRCTSDTNSGIILWE</sequence>
<keyword evidence="11" id="KW-1185">Reference proteome</keyword>
<evidence type="ECO:0000256" key="6">
    <source>
        <dbReference type="PROSITE-ProRule" id="PRU00339"/>
    </source>
</evidence>
<evidence type="ECO:0000256" key="1">
    <source>
        <dbReference type="ARBA" id="ARBA00004319"/>
    </source>
</evidence>
<dbReference type="SMART" id="SM00028">
    <property type="entry name" value="TPR"/>
    <property type="match status" value="6"/>
</dbReference>
<dbReference type="GO" id="GO:0034975">
    <property type="term" value="P:protein folding in endoplasmic reticulum"/>
    <property type="evidence" value="ECO:0007669"/>
    <property type="project" value="TreeGrafter"/>
</dbReference>
<evidence type="ECO:0000256" key="8">
    <source>
        <dbReference type="SAM" id="Phobius"/>
    </source>
</evidence>
<keyword evidence="8" id="KW-0472">Membrane</keyword>
<keyword evidence="3" id="KW-0677">Repeat</keyword>
<organism evidence="10 11">
    <name type="scientific">Melipona quadrifasciata</name>
    <dbReference type="NCBI Taxonomy" id="166423"/>
    <lineage>
        <taxon>Eukaryota</taxon>
        <taxon>Metazoa</taxon>
        <taxon>Ecdysozoa</taxon>
        <taxon>Arthropoda</taxon>
        <taxon>Hexapoda</taxon>
        <taxon>Insecta</taxon>
        <taxon>Pterygota</taxon>
        <taxon>Neoptera</taxon>
        <taxon>Endopterygota</taxon>
        <taxon>Hymenoptera</taxon>
        <taxon>Apocrita</taxon>
        <taxon>Aculeata</taxon>
        <taxon>Apoidea</taxon>
        <taxon>Anthophila</taxon>
        <taxon>Apidae</taxon>
        <taxon>Melipona</taxon>
    </lineage>
</organism>
<dbReference type="PROSITE" id="PS50076">
    <property type="entry name" value="DNAJ_2"/>
    <property type="match status" value="1"/>
</dbReference>
<dbReference type="Pfam" id="PF00226">
    <property type="entry name" value="DnaJ"/>
    <property type="match status" value="1"/>
</dbReference>
<evidence type="ECO:0000256" key="2">
    <source>
        <dbReference type="ARBA" id="ARBA00022729"/>
    </source>
</evidence>
<dbReference type="GO" id="GO:0051787">
    <property type="term" value="F:misfolded protein binding"/>
    <property type="evidence" value="ECO:0007669"/>
    <property type="project" value="TreeGrafter"/>
</dbReference>
<dbReference type="OrthoDB" id="1726119at2759"/>
<feature type="transmembrane region" description="Helical" evidence="8">
    <location>
        <begin position="30"/>
        <end position="50"/>
    </location>
</feature>
<dbReference type="PANTHER" id="PTHR44140">
    <property type="entry name" value="LD25575P"/>
    <property type="match status" value="1"/>
</dbReference>
<keyword evidence="4 6" id="KW-0802">TPR repeat</keyword>
<dbReference type="InterPro" id="IPR011990">
    <property type="entry name" value="TPR-like_helical_dom_sf"/>
</dbReference>
<dbReference type="InterPro" id="IPR036869">
    <property type="entry name" value="J_dom_sf"/>
</dbReference>
<feature type="repeat" description="TPR" evidence="6">
    <location>
        <begin position="258"/>
        <end position="291"/>
    </location>
</feature>
<evidence type="ECO:0000313" key="11">
    <source>
        <dbReference type="Proteomes" id="UP000053105"/>
    </source>
</evidence>
<gene>
    <name evidence="10" type="ORF">WN51_02493</name>
</gene>
<dbReference type="InterPro" id="IPR001623">
    <property type="entry name" value="DnaJ_domain"/>
</dbReference>
<dbReference type="InterPro" id="IPR051727">
    <property type="entry name" value="DnaJ_C3_Co-chaperones"/>
</dbReference>
<feature type="repeat" description="TPR" evidence="6">
    <location>
        <begin position="110"/>
        <end position="143"/>
    </location>
</feature>
<keyword evidence="8" id="KW-0812">Transmembrane</keyword>
<dbReference type="SMART" id="SM00271">
    <property type="entry name" value="DnaJ"/>
    <property type="match status" value="1"/>
</dbReference>
<dbReference type="PROSITE" id="PS50005">
    <property type="entry name" value="TPR"/>
    <property type="match status" value="4"/>
</dbReference>
<comment type="subcellular location">
    <subcellularLocation>
        <location evidence="1">Endoplasmic reticulum lumen</location>
    </subcellularLocation>
</comment>
<dbReference type="GO" id="GO:0051087">
    <property type="term" value="F:protein-folding chaperone binding"/>
    <property type="evidence" value="ECO:0007669"/>
    <property type="project" value="TreeGrafter"/>
</dbReference>
<evidence type="ECO:0000313" key="10">
    <source>
        <dbReference type="EMBL" id="KOX72657.1"/>
    </source>
</evidence>
<keyword evidence="2" id="KW-0732">Signal</keyword>
<keyword evidence="5" id="KW-0256">Endoplasmic reticulum</keyword>
<dbReference type="Pfam" id="PF13432">
    <property type="entry name" value="TPR_16"/>
    <property type="match status" value="1"/>
</dbReference>
<proteinExistence type="predicted"/>
<evidence type="ECO:0000256" key="4">
    <source>
        <dbReference type="ARBA" id="ARBA00022803"/>
    </source>
</evidence>
<dbReference type="SUPFAM" id="SSF46565">
    <property type="entry name" value="Chaperone J-domain"/>
    <property type="match status" value="1"/>
</dbReference>
<evidence type="ECO:0000259" key="9">
    <source>
        <dbReference type="PROSITE" id="PS50076"/>
    </source>
</evidence>
<dbReference type="EMBL" id="KQ435815">
    <property type="protein sequence ID" value="KOX72657.1"/>
    <property type="molecule type" value="Genomic_DNA"/>
</dbReference>
<dbReference type="FunFam" id="1.25.40.10:FF:000224">
    <property type="entry name" value="DnaJ and TPR domain protein"/>
    <property type="match status" value="1"/>
</dbReference>
<feature type="repeat" description="TPR" evidence="6">
    <location>
        <begin position="144"/>
        <end position="177"/>
    </location>
</feature>
<dbReference type="Gene3D" id="1.10.287.110">
    <property type="entry name" value="DnaJ domain"/>
    <property type="match status" value="1"/>
</dbReference>
<reference evidence="10 11" key="1">
    <citation type="submission" date="2015-07" db="EMBL/GenBank/DDBJ databases">
        <title>The genome of Melipona quadrifasciata.</title>
        <authorList>
            <person name="Pan H."/>
            <person name="Kapheim K."/>
        </authorList>
    </citation>
    <scope>NUCLEOTIDE SEQUENCE [LARGE SCALE GENOMIC DNA]</scope>
    <source>
        <strain evidence="10">0111107301</strain>
        <tissue evidence="10">Whole body</tissue>
    </source>
</reference>
<dbReference type="SUPFAM" id="SSF48452">
    <property type="entry name" value="TPR-like"/>
    <property type="match status" value="2"/>
</dbReference>
<dbReference type="CDD" id="cd06257">
    <property type="entry name" value="DnaJ"/>
    <property type="match status" value="1"/>
</dbReference>
<dbReference type="Proteomes" id="UP000053105">
    <property type="component" value="Unassembled WGS sequence"/>
</dbReference>
<feature type="domain" description="J" evidence="9">
    <location>
        <begin position="429"/>
        <end position="497"/>
    </location>
</feature>
<evidence type="ECO:0000256" key="7">
    <source>
        <dbReference type="SAM" id="MobiDB-lite"/>
    </source>
</evidence>
<dbReference type="GO" id="GO:0005788">
    <property type="term" value="C:endoplasmic reticulum lumen"/>
    <property type="evidence" value="ECO:0007669"/>
    <property type="project" value="UniProtKB-SubCell"/>
</dbReference>
<dbReference type="STRING" id="166423.A0A0M8ZX11"/>
<dbReference type="Pfam" id="PF13181">
    <property type="entry name" value="TPR_8"/>
    <property type="match status" value="3"/>
</dbReference>
<protein>
    <submittedName>
        <fullName evidence="10">DnaJ like protein subfamily C member 3</fullName>
    </submittedName>
</protein>
<evidence type="ECO:0000256" key="3">
    <source>
        <dbReference type="ARBA" id="ARBA00022737"/>
    </source>
</evidence>
<dbReference type="PANTHER" id="PTHR44140:SF2">
    <property type="entry name" value="LD25575P"/>
    <property type="match status" value="1"/>
</dbReference>
<dbReference type="Gene3D" id="1.25.40.10">
    <property type="entry name" value="Tetratricopeptide repeat domain"/>
    <property type="match status" value="1"/>
</dbReference>
<accession>A0A0M8ZX11</accession>